<gene>
    <name evidence="1" type="ORF">JFN91_06880</name>
</gene>
<dbReference type="EMBL" id="JAEMHL010000003">
    <property type="protein sequence ID" value="MBJ6749934.1"/>
    <property type="molecule type" value="Genomic_DNA"/>
</dbReference>
<evidence type="ECO:0000313" key="2">
    <source>
        <dbReference type="Proteomes" id="UP000614714"/>
    </source>
</evidence>
<proteinExistence type="predicted"/>
<protein>
    <submittedName>
        <fullName evidence="1">Uncharacterized protein</fullName>
    </submittedName>
</protein>
<name>A0ABS0YC75_9BACT</name>
<comment type="caution">
    <text evidence="1">The sequence shown here is derived from an EMBL/GenBank/DDBJ whole genome shotgun (WGS) entry which is preliminary data.</text>
</comment>
<dbReference type="Proteomes" id="UP000614714">
    <property type="component" value="Unassembled WGS sequence"/>
</dbReference>
<evidence type="ECO:0000313" key="1">
    <source>
        <dbReference type="EMBL" id="MBJ6749934.1"/>
    </source>
</evidence>
<accession>A0ABS0YC75</accession>
<reference evidence="1 2" key="1">
    <citation type="submission" date="2020-12" db="EMBL/GenBank/DDBJ databases">
        <title>Geomonas sp. Red421, isolated from paddy soil.</title>
        <authorList>
            <person name="Xu Z."/>
            <person name="Zhang Z."/>
            <person name="Masuda Y."/>
            <person name="Itoh H."/>
            <person name="Senoo K."/>
        </authorList>
    </citation>
    <scope>NUCLEOTIDE SEQUENCE [LARGE SCALE GENOMIC DNA]</scope>
    <source>
        <strain evidence="1 2">Red421</strain>
    </source>
</reference>
<dbReference type="RefSeq" id="WP_199388479.1">
    <property type="nucleotide sequence ID" value="NZ_JAEMHL010000003.1"/>
</dbReference>
<organism evidence="1 2">
    <name type="scientific">Geomonas anaerohicana</name>
    <dbReference type="NCBI Taxonomy" id="2798583"/>
    <lineage>
        <taxon>Bacteria</taxon>
        <taxon>Pseudomonadati</taxon>
        <taxon>Thermodesulfobacteriota</taxon>
        <taxon>Desulfuromonadia</taxon>
        <taxon>Geobacterales</taxon>
        <taxon>Geobacteraceae</taxon>
        <taxon>Geomonas</taxon>
    </lineage>
</organism>
<sequence>MIHNNLLGLCSRSPLSKLMGGFAFRLSAPDGPATTMTERKAMPGTRYEVVQRCSEMLRAFTMPQSDKLKLEFQLVQIKRLLLKDHNLRSCRHRQCTLAAFENLEAMFASIPDTKLLGHTLDRVSQELEEMLVVLWALDKAYACYSGL</sequence>
<keyword evidence="2" id="KW-1185">Reference proteome</keyword>